<dbReference type="RefSeq" id="WP_005873272.1">
    <property type="nucleotide sequence ID" value="NZ_ACYG01000032.1"/>
</dbReference>
<dbReference type="eggNOG" id="ENOG503187N">
    <property type="taxonomic scope" value="Bacteria"/>
</dbReference>
<reference evidence="2 3" key="1">
    <citation type="submission" date="2009-07" db="EMBL/GenBank/DDBJ databases">
        <authorList>
            <person name="Madupu R."/>
            <person name="Sebastian Y."/>
            <person name="Durkin A.S."/>
            <person name="Torralba M."/>
            <person name="Methe B."/>
            <person name="Sutton G.G."/>
            <person name="Strausberg R.L."/>
            <person name="Nelson K.E."/>
        </authorList>
    </citation>
    <scope>NUCLEOTIDE SEQUENCE [LARGE SCALE GENOMIC DNA]</scope>
    <source>
        <strain evidence="2 3">RM3268</strain>
    </source>
</reference>
<dbReference type="AlphaFoldDB" id="C8PLI4"/>
<keyword evidence="1" id="KW-0812">Transmembrane</keyword>
<dbReference type="Proteomes" id="UP000005709">
    <property type="component" value="Unassembled WGS sequence"/>
</dbReference>
<comment type="caution">
    <text evidence="2">The sequence shown here is derived from an EMBL/GenBank/DDBJ whole genome shotgun (WGS) entry which is preliminary data.</text>
</comment>
<sequence length="374" mass="44401">MRSIVFLFIIPAFFTISFFVALIAPKGKRKRFWLFVWFVVFFGDGFIVSAIFHCYGYLYGKINVYEKPAIRAYYAGEKKFDLGFPKANQFSSQDYTKDIAFTMLINGDLDYIDYRVQAKDSANNGKFFRIYVDNNTSNKCFMSIDEELKDYLSDKKIPYSEFKQLYDEYHSKPGEYKEIYYDAWFDNEERKKSYPQQQRIVVDKIIKIVQERYRSPNPINMNGKVFTWDDYQIKRVIDRLQDVDKKMEYYKQIYKDKCIARKEISKDEIAPTELIVEDPYHLLEPKPNIKTIFDNMLGMGFNYGGIIKDINTGKILADNIYIYESYHTWILQALVSALGPQSGGEFWMCNKNETNSIEKCNQKMIEEFFRKDRK</sequence>
<evidence type="ECO:0000313" key="3">
    <source>
        <dbReference type="Proteomes" id="UP000005709"/>
    </source>
</evidence>
<dbReference type="STRING" id="824.CGRAC_1470"/>
<organism evidence="2 3">
    <name type="scientific">Campylobacter gracilis RM3268</name>
    <dbReference type="NCBI Taxonomy" id="553220"/>
    <lineage>
        <taxon>Bacteria</taxon>
        <taxon>Pseudomonadati</taxon>
        <taxon>Campylobacterota</taxon>
        <taxon>Epsilonproteobacteria</taxon>
        <taxon>Campylobacterales</taxon>
        <taxon>Campylobacteraceae</taxon>
        <taxon>Campylobacter</taxon>
    </lineage>
</organism>
<feature type="transmembrane region" description="Helical" evidence="1">
    <location>
        <begin position="6"/>
        <end position="25"/>
    </location>
</feature>
<feature type="transmembrane region" description="Helical" evidence="1">
    <location>
        <begin position="32"/>
        <end position="58"/>
    </location>
</feature>
<keyword evidence="1" id="KW-0472">Membrane</keyword>
<dbReference type="EMBL" id="ACYG01000032">
    <property type="protein sequence ID" value="EEV16296.1"/>
    <property type="molecule type" value="Genomic_DNA"/>
</dbReference>
<gene>
    <name evidence="2" type="ORF">CAMGR0001_1993</name>
</gene>
<dbReference type="OrthoDB" id="5362840at2"/>
<proteinExistence type="predicted"/>
<evidence type="ECO:0000313" key="2">
    <source>
        <dbReference type="EMBL" id="EEV16296.1"/>
    </source>
</evidence>
<keyword evidence="1" id="KW-1133">Transmembrane helix</keyword>
<name>C8PLI4_9BACT</name>
<accession>C8PLI4</accession>
<protein>
    <submittedName>
        <fullName evidence="2">Uncharacterized protein</fullName>
    </submittedName>
</protein>
<evidence type="ECO:0000256" key="1">
    <source>
        <dbReference type="SAM" id="Phobius"/>
    </source>
</evidence>
<keyword evidence="3" id="KW-1185">Reference proteome</keyword>